<dbReference type="PANTHER" id="PTHR11481:SF64">
    <property type="entry name" value="FC RECEPTOR-LIKE PROTEIN 4"/>
    <property type="match status" value="1"/>
</dbReference>
<dbReference type="OrthoDB" id="10012075at2759"/>
<dbReference type="GO" id="GO:0009897">
    <property type="term" value="C:external side of plasma membrane"/>
    <property type="evidence" value="ECO:0007669"/>
    <property type="project" value="TreeGrafter"/>
</dbReference>
<evidence type="ECO:0000256" key="4">
    <source>
        <dbReference type="SAM" id="Phobius"/>
    </source>
</evidence>
<feature type="compositionally biased region" description="Basic and acidic residues" evidence="3">
    <location>
        <begin position="1067"/>
        <end position="1082"/>
    </location>
</feature>
<feature type="domain" description="Ig-like" evidence="6">
    <location>
        <begin position="797"/>
        <end position="878"/>
    </location>
</feature>
<dbReference type="CDD" id="cd00096">
    <property type="entry name" value="Ig"/>
    <property type="match status" value="4"/>
</dbReference>
<dbReference type="Pfam" id="PF13927">
    <property type="entry name" value="Ig_3"/>
    <property type="match status" value="6"/>
</dbReference>
<evidence type="ECO:0000313" key="8">
    <source>
        <dbReference type="RefSeq" id="XP_029012912.1"/>
    </source>
</evidence>
<dbReference type="InterPro" id="IPR003599">
    <property type="entry name" value="Ig_sub"/>
</dbReference>
<protein>
    <submittedName>
        <fullName evidence="8">Titin isoform X1</fullName>
    </submittedName>
</protein>
<name>A0A6P7N0W2_BETSP</name>
<keyword evidence="2" id="KW-1015">Disulfide bond</keyword>
<evidence type="ECO:0000256" key="3">
    <source>
        <dbReference type="SAM" id="MobiDB-lite"/>
    </source>
</evidence>
<dbReference type="InterPro" id="IPR007110">
    <property type="entry name" value="Ig-like_dom"/>
</dbReference>
<keyword evidence="4" id="KW-1133">Transmembrane helix</keyword>
<gene>
    <name evidence="8" type="primary">LOC114859147</name>
</gene>
<accession>A0A6P7N0W2</accession>
<organism evidence="7 8">
    <name type="scientific">Betta splendens</name>
    <name type="common">Siamese fighting fish</name>
    <dbReference type="NCBI Taxonomy" id="158456"/>
    <lineage>
        <taxon>Eukaryota</taxon>
        <taxon>Metazoa</taxon>
        <taxon>Chordata</taxon>
        <taxon>Craniata</taxon>
        <taxon>Vertebrata</taxon>
        <taxon>Euteleostomi</taxon>
        <taxon>Actinopterygii</taxon>
        <taxon>Neopterygii</taxon>
        <taxon>Teleostei</taxon>
        <taxon>Neoteleostei</taxon>
        <taxon>Acanthomorphata</taxon>
        <taxon>Anabantaria</taxon>
        <taxon>Anabantiformes</taxon>
        <taxon>Anabantoidei</taxon>
        <taxon>Osphronemidae</taxon>
        <taxon>Betta</taxon>
    </lineage>
</organism>
<keyword evidence="7" id="KW-1185">Reference proteome</keyword>
<feature type="domain" description="Ig-like" evidence="6">
    <location>
        <begin position="707"/>
        <end position="789"/>
    </location>
</feature>
<feature type="domain" description="Ig-like" evidence="6">
    <location>
        <begin position="433"/>
        <end position="509"/>
    </location>
</feature>
<evidence type="ECO:0000256" key="2">
    <source>
        <dbReference type="ARBA" id="ARBA00023157"/>
    </source>
</evidence>
<feature type="chain" id="PRO_5027893096" evidence="5">
    <location>
        <begin position="35"/>
        <end position="1091"/>
    </location>
</feature>
<feature type="domain" description="Ig-like" evidence="6">
    <location>
        <begin position="247"/>
        <end position="328"/>
    </location>
</feature>
<dbReference type="InterPro" id="IPR013783">
    <property type="entry name" value="Ig-like_fold"/>
</dbReference>
<feature type="domain" description="Ig-like" evidence="6">
    <location>
        <begin position="159"/>
        <end position="244"/>
    </location>
</feature>
<dbReference type="KEGG" id="bspl:114859147"/>
<dbReference type="GO" id="GO:0004888">
    <property type="term" value="F:transmembrane signaling receptor activity"/>
    <property type="evidence" value="ECO:0007669"/>
    <property type="project" value="TreeGrafter"/>
</dbReference>
<feature type="signal peptide" evidence="5">
    <location>
        <begin position="1"/>
        <end position="34"/>
    </location>
</feature>
<feature type="domain" description="Ig-like" evidence="6">
    <location>
        <begin position="885"/>
        <end position="961"/>
    </location>
</feature>
<feature type="domain" description="Ig-like" evidence="6">
    <location>
        <begin position="618"/>
        <end position="702"/>
    </location>
</feature>
<dbReference type="Proteomes" id="UP000515150">
    <property type="component" value="Chromosome 7"/>
</dbReference>
<evidence type="ECO:0000313" key="7">
    <source>
        <dbReference type="Proteomes" id="UP000515150"/>
    </source>
</evidence>
<dbReference type="GO" id="GO:0006955">
    <property type="term" value="P:immune response"/>
    <property type="evidence" value="ECO:0007669"/>
    <property type="project" value="TreeGrafter"/>
</dbReference>
<dbReference type="PROSITE" id="PS50835">
    <property type="entry name" value="IG_LIKE"/>
    <property type="match status" value="10"/>
</dbReference>
<dbReference type="Pfam" id="PF13895">
    <property type="entry name" value="Ig_2"/>
    <property type="match status" value="3"/>
</dbReference>
<feature type="region of interest" description="Disordered" evidence="3">
    <location>
        <begin position="1043"/>
        <end position="1091"/>
    </location>
</feature>
<evidence type="ECO:0000256" key="5">
    <source>
        <dbReference type="SAM" id="SignalP"/>
    </source>
</evidence>
<dbReference type="SUPFAM" id="SSF48726">
    <property type="entry name" value="Immunoglobulin"/>
    <property type="match status" value="9"/>
</dbReference>
<feature type="compositionally biased region" description="Polar residues" evidence="3">
    <location>
        <begin position="1054"/>
        <end position="1066"/>
    </location>
</feature>
<dbReference type="InterPro" id="IPR050488">
    <property type="entry name" value="Ig_Fc_receptor"/>
</dbReference>
<evidence type="ECO:0000259" key="6">
    <source>
        <dbReference type="PROSITE" id="PS50835"/>
    </source>
</evidence>
<dbReference type="InterPro" id="IPR036179">
    <property type="entry name" value="Ig-like_dom_sf"/>
</dbReference>
<proteinExistence type="predicted"/>
<evidence type="ECO:0000256" key="1">
    <source>
        <dbReference type="ARBA" id="ARBA00022729"/>
    </source>
</evidence>
<dbReference type="PANTHER" id="PTHR11481">
    <property type="entry name" value="IMMUNOGLOBULIN FC RECEPTOR"/>
    <property type="match status" value="1"/>
</dbReference>
<dbReference type="RefSeq" id="XP_029012912.1">
    <property type="nucleotide sequence ID" value="XM_029157079.3"/>
</dbReference>
<dbReference type="SMART" id="SM00409">
    <property type="entry name" value="IG"/>
    <property type="match status" value="9"/>
</dbReference>
<keyword evidence="4" id="KW-0812">Transmembrane</keyword>
<dbReference type="InterPro" id="IPR003598">
    <property type="entry name" value="Ig_sub2"/>
</dbReference>
<dbReference type="InParanoid" id="A0A6P7N0W2"/>
<reference evidence="8" key="1">
    <citation type="submission" date="2025-08" db="UniProtKB">
        <authorList>
            <consortium name="RefSeq"/>
        </authorList>
    </citation>
    <scope>IDENTIFICATION</scope>
</reference>
<feature type="domain" description="Ig-like" evidence="6">
    <location>
        <begin position="60"/>
        <end position="150"/>
    </location>
</feature>
<dbReference type="AlphaFoldDB" id="A0A6P7N0W2"/>
<dbReference type="GO" id="GO:0007166">
    <property type="term" value="P:cell surface receptor signaling pathway"/>
    <property type="evidence" value="ECO:0007669"/>
    <property type="project" value="TreeGrafter"/>
</dbReference>
<keyword evidence="4" id="KW-0472">Membrane</keyword>
<feature type="domain" description="Ig-like" evidence="6">
    <location>
        <begin position="525"/>
        <end position="600"/>
    </location>
</feature>
<keyword evidence="1 5" id="KW-0732">Signal</keyword>
<dbReference type="Gene3D" id="2.60.40.10">
    <property type="entry name" value="Immunoglobulins"/>
    <property type="match status" value="10"/>
</dbReference>
<sequence length="1091" mass="121950">MTQPSSSASACAPHSKMPLLHVLCVIYFAAVCTAQDLQNGTKEPFTELPQTTIVTTVYVPPVPLLKNTTRWLDVFPTEKVKLTCEITNSSEWTFTWFHNGTEIPPSDSHLTLSSEKSVLTITAGPTYSGQYNCQGVHKTKSNIKTQHSNSLKVTVHEHPSSLLYQSPNVKKLYPGDSVNFTCKVSPEFQWEYVWYHGDKEIQASTENSYRIDALSPSHGGQYKCRGRRAGLDGPFSAGTSLHVSEIPVASLRKVTEWMDVFPGETVKLSCGVEGSSDWTYIWYKDDVEVVDSTVSLEASGATLFISSASAAHAGRYKCKGRLQHRPVNSSLSSGLTLMVYAKKPEPKMTQKPDAVKLYVGESVSFECKVNKSSGWEYHWFKDGSSTLKGSSRLIINNATHMASGTYHCTASRGTTNYNTEESEKRKLDVSGIPVASLRRVTEWIDVFPGETVKLSCEVEGSSDWTYIWYKDDVEVVDRQSGATLSISSASAAHAGRYKCKGRLQHRPVNSSLSVGLTLTVYDQKPTVILTKDPDYEKMYPGEPVTFGCHINVSSGWGFEWYKDGSILSQSSNIFSKTAVEESDDGTYKCRAIRGRNSTFSTDLSQFVNLDVQLNKPKPRMIQKPDADKLYVGESVSFECEVEESSGWEYDWFKDGSPVLKSSSNFNIDNATKMESGTYHCTATRDKTNYNTEESEKRHLYVSEIPVPHLKLETQWSDVFPGETVELSCGMEISRGDWTYTWFKDGEEIQPDTHGSLTIESVSSSDSGSYSCTGQFKTRNVGSSFSSELTLQVYDSQPNVTLIQTPERAPVLHTGDVASFLCHINVSSGWQYLWYKNNQPLPQTGPSYTIESVRMSHSALYKCQVRRGADFKEDSLDLNLKVEERPQAEITLLTGWSEVFSTDTLVLQCVVKDSHMWNYTWFRDGHEINLPLSEKHTVTPQDDPEQSRYTCKGVRSERPTYSKESEELKTKNLLLKRRVLLSISGCIFFGIIAVFIGCIVLRVTRKPAPDSERQEENLFLTMAELKIRGDAVSPLAAYITDEELNAPAKEEENGTVCSETTPLPITTETDKDATTENKDKEENNGEMVSFKQ</sequence>
<feature type="transmembrane region" description="Helical" evidence="4">
    <location>
        <begin position="978"/>
        <end position="1002"/>
    </location>
</feature>
<feature type="domain" description="Ig-like" evidence="6">
    <location>
        <begin position="346"/>
        <end position="430"/>
    </location>
</feature>
<dbReference type="SMART" id="SM00408">
    <property type="entry name" value="IGc2"/>
    <property type="match status" value="9"/>
</dbReference>
<dbReference type="GeneID" id="114859147"/>